<reference evidence="4 5" key="1">
    <citation type="journal article" date="1994" name="Int. J. Syst. Bacteriol.">
        <title>Phylogenetic positions of novel aerobic, bacteriochlorophyll a-containing bacteria and description of Roseococcus thiosulfatophilus gen. nov., sp. nov., Erythromicrobium ramosum gen. nov., sp. nov., and Erythrobacter litoralis sp. nov.</title>
        <authorList>
            <person name="Yurkov V."/>
            <person name="Stackebrandt E."/>
            <person name="Holmes A."/>
            <person name="Fuerst J.A."/>
            <person name="Hugenholtz P."/>
            <person name="Golecki J."/>
            <person name="Gad'on N."/>
            <person name="Gorlenko V.M."/>
            <person name="Kompantseva E.I."/>
            <person name="Drews G."/>
        </authorList>
    </citation>
    <scope>NUCLEOTIDE SEQUENCE [LARGE SCALE GENOMIC DNA]</scope>
    <source>
        <strain evidence="4 5">KR-99</strain>
    </source>
</reference>
<evidence type="ECO:0000313" key="4">
    <source>
        <dbReference type="EMBL" id="MBA1373467.1"/>
    </source>
</evidence>
<evidence type="ECO:0000256" key="2">
    <source>
        <dbReference type="ARBA" id="ARBA00022801"/>
    </source>
</evidence>
<dbReference type="RefSeq" id="WP_181266500.1">
    <property type="nucleotide sequence ID" value="NZ_BAAAGB010000002.1"/>
</dbReference>
<keyword evidence="5" id="KW-1185">Reference proteome</keyword>
<dbReference type="Gene3D" id="3.40.50.1820">
    <property type="entry name" value="alpha/beta hydrolase"/>
    <property type="match status" value="1"/>
</dbReference>
<evidence type="ECO:0000313" key="5">
    <source>
        <dbReference type="Proteomes" id="UP000589292"/>
    </source>
</evidence>
<dbReference type="GO" id="GO:0016787">
    <property type="term" value="F:hydrolase activity"/>
    <property type="evidence" value="ECO:0007669"/>
    <property type="project" value="UniProtKB-KW"/>
</dbReference>
<dbReference type="SUPFAM" id="SSF53474">
    <property type="entry name" value="alpha/beta-Hydrolases"/>
    <property type="match status" value="1"/>
</dbReference>
<gene>
    <name evidence="4" type="ORF">FG486_03895</name>
</gene>
<name>A0A7V8RBK9_9SPHN</name>
<dbReference type="InterPro" id="IPR010126">
    <property type="entry name" value="Esterase_phb"/>
</dbReference>
<comment type="caution">
    <text evidence="4">The sequence shown here is derived from an EMBL/GenBank/DDBJ whole genome shotgun (WGS) entry which is preliminary data.</text>
</comment>
<dbReference type="GO" id="GO:0005576">
    <property type="term" value="C:extracellular region"/>
    <property type="evidence" value="ECO:0007669"/>
    <property type="project" value="InterPro"/>
</dbReference>
<protein>
    <submittedName>
        <fullName evidence="4">PHB depolymerase family esterase</fullName>
    </submittedName>
</protein>
<dbReference type="PANTHER" id="PTHR43037:SF1">
    <property type="entry name" value="BLL1128 PROTEIN"/>
    <property type="match status" value="1"/>
</dbReference>
<dbReference type="InterPro" id="IPR050955">
    <property type="entry name" value="Plant_Biomass_Hydrol_Est"/>
</dbReference>
<proteinExistence type="predicted"/>
<keyword evidence="1" id="KW-0732">Signal</keyword>
<dbReference type="AlphaFoldDB" id="A0A7V8RBK9"/>
<organism evidence="4 5">
    <name type="scientific">Sphingomonas ursincola</name>
    <dbReference type="NCBI Taxonomy" id="56361"/>
    <lineage>
        <taxon>Bacteria</taxon>
        <taxon>Pseudomonadati</taxon>
        <taxon>Pseudomonadota</taxon>
        <taxon>Alphaproteobacteria</taxon>
        <taxon>Sphingomonadales</taxon>
        <taxon>Sphingomonadaceae</taxon>
        <taxon>Sphingomonas</taxon>
    </lineage>
</organism>
<feature type="region of interest" description="Disordered" evidence="3">
    <location>
        <begin position="30"/>
        <end position="90"/>
    </location>
</feature>
<evidence type="ECO:0000256" key="1">
    <source>
        <dbReference type="ARBA" id="ARBA00022729"/>
    </source>
</evidence>
<dbReference type="EMBL" id="VDES01000001">
    <property type="protein sequence ID" value="MBA1373467.1"/>
    <property type="molecule type" value="Genomic_DNA"/>
</dbReference>
<feature type="compositionally biased region" description="Low complexity" evidence="3">
    <location>
        <begin position="57"/>
        <end position="67"/>
    </location>
</feature>
<keyword evidence="2" id="KW-0378">Hydrolase</keyword>
<accession>A0A7V8RBK9</accession>
<dbReference type="Pfam" id="PF10503">
    <property type="entry name" value="Esterase_PHB"/>
    <property type="match status" value="1"/>
</dbReference>
<evidence type="ECO:0000256" key="3">
    <source>
        <dbReference type="SAM" id="MobiDB-lite"/>
    </source>
</evidence>
<sequence>MTKMRPAMAEALRLTRAGKLGAATRLIQSTLSASPQRHGMARSDASAASAETMLRGLSAAPLALPAPGTKRQPDTRPKAQPKPGKAARSPVAPGIGSFVEHEPAGQAGALGYALYLPARPSRGLPLVVMLHGCSQTPADFARGTGMNLLAEELGFIVAYPGQPSSANIARCWNWFKPGDQQRDTGEPAQIAALTRQIVAEHDADASRVYVAGLSAGGAAAAILASAYPDVYAAVGIHSGLACGAATDMMSAFSAMRDGSRQTKHGNRTGRFVPVITFHGDSDSTVHAINSTHIVAHAAGQADRPLTITQDRGDKLAGRTYTRARHSTADGDVQIEQWTVHGAGHAWSGGNAAGSYTDASGPDASRAMVAFFLSHSLSVSAAEPGVSG</sequence>
<dbReference type="Proteomes" id="UP000589292">
    <property type="component" value="Unassembled WGS sequence"/>
</dbReference>
<dbReference type="NCBIfam" id="TIGR01840">
    <property type="entry name" value="esterase_phb"/>
    <property type="match status" value="1"/>
</dbReference>
<dbReference type="InterPro" id="IPR029058">
    <property type="entry name" value="AB_hydrolase_fold"/>
</dbReference>
<dbReference type="PANTHER" id="PTHR43037">
    <property type="entry name" value="UNNAMED PRODUCT-RELATED"/>
    <property type="match status" value="1"/>
</dbReference>